<proteinExistence type="predicted"/>
<evidence type="ECO:0000313" key="3">
    <source>
        <dbReference type="WBParaSite" id="GPLIN_001641200"/>
    </source>
</evidence>
<dbReference type="AlphaFoldDB" id="A0A183CU54"/>
<reference evidence="3" key="2">
    <citation type="submission" date="2016-06" db="UniProtKB">
        <authorList>
            <consortium name="WormBaseParasite"/>
        </authorList>
    </citation>
    <scope>IDENTIFICATION</scope>
</reference>
<accession>A0A183CU54</accession>
<keyword evidence="2" id="KW-1185">Reference proteome</keyword>
<dbReference type="WBParaSite" id="GPLIN_001641200">
    <property type="protein sequence ID" value="GPLIN_001641200"/>
    <property type="gene ID" value="GPLIN_001641200"/>
</dbReference>
<feature type="compositionally biased region" description="Basic and acidic residues" evidence="1">
    <location>
        <begin position="34"/>
        <end position="43"/>
    </location>
</feature>
<name>A0A183CU54_GLOPA</name>
<sequence length="43" mass="4848">VPLAHRAPRAIKVITSPAPYRHPLLKADMPPAIRNKDQQQTHI</sequence>
<evidence type="ECO:0000256" key="1">
    <source>
        <dbReference type="SAM" id="MobiDB-lite"/>
    </source>
</evidence>
<evidence type="ECO:0000313" key="2">
    <source>
        <dbReference type="Proteomes" id="UP000050741"/>
    </source>
</evidence>
<dbReference type="Proteomes" id="UP000050741">
    <property type="component" value="Unassembled WGS sequence"/>
</dbReference>
<organism evidence="2 3">
    <name type="scientific">Globodera pallida</name>
    <name type="common">Potato cyst nematode worm</name>
    <name type="synonym">Heterodera pallida</name>
    <dbReference type="NCBI Taxonomy" id="36090"/>
    <lineage>
        <taxon>Eukaryota</taxon>
        <taxon>Metazoa</taxon>
        <taxon>Ecdysozoa</taxon>
        <taxon>Nematoda</taxon>
        <taxon>Chromadorea</taxon>
        <taxon>Rhabditida</taxon>
        <taxon>Tylenchina</taxon>
        <taxon>Tylenchomorpha</taxon>
        <taxon>Tylenchoidea</taxon>
        <taxon>Heteroderidae</taxon>
        <taxon>Heteroderinae</taxon>
        <taxon>Globodera</taxon>
    </lineage>
</organism>
<protein>
    <submittedName>
        <fullName evidence="3">Transcriptional regulator</fullName>
    </submittedName>
</protein>
<reference evidence="2" key="1">
    <citation type="submission" date="2014-05" db="EMBL/GenBank/DDBJ databases">
        <title>The genome and life-stage specific transcriptomes of Globodera pallida elucidate key aspects of plant parasitism by a cyst nematode.</title>
        <authorList>
            <person name="Cotton J.A."/>
            <person name="Lilley C.J."/>
            <person name="Jones L.M."/>
            <person name="Kikuchi T."/>
            <person name="Reid A.J."/>
            <person name="Thorpe P."/>
            <person name="Tsai I.J."/>
            <person name="Beasley H."/>
            <person name="Blok V."/>
            <person name="Cock P.J.A."/>
            <person name="Van den Akker S.E."/>
            <person name="Holroyd N."/>
            <person name="Hunt M."/>
            <person name="Mantelin S."/>
            <person name="Naghra H."/>
            <person name="Pain A."/>
            <person name="Palomares-Rius J.E."/>
            <person name="Zarowiecki M."/>
            <person name="Berriman M."/>
            <person name="Jones J.T."/>
            <person name="Urwin P.E."/>
        </authorList>
    </citation>
    <scope>NUCLEOTIDE SEQUENCE [LARGE SCALE GENOMIC DNA]</scope>
    <source>
        <strain evidence="2">Lindley</strain>
    </source>
</reference>
<feature type="region of interest" description="Disordered" evidence="1">
    <location>
        <begin position="21"/>
        <end position="43"/>
    </location>
</feature>